<dbReference type="PANTHER" id="PTHR22935">
    <property type="entry name" value="PENICILLIN-BINDING PROTEIN"/>
    <property type="match status" value="1"/>
</dbReference>
<evidence type="ECO:0000259" key="3">
    <source>
        <dbReference type="Pfam" id="PF26335"/>
    </source>
</evidence>
<sequence>MFKLTTICTSAVLLATTVVAAEDDISFSACGLIGSYYPPPHIMKPYKTFSSINTTFTQVFDKLIQDGGSEKYGNITTNSTSFSVVIFSGAADLREDPTLFEYHYTSPIDLQETGTSLTSDTAFPVGDLTMVFTVYAWLVKMGESWDTPITKFLPELKALNSSSIASWDDITIGSLAGQVSGLARTSYACEIGQSCDWNDFVVGLSKEPFLFRSDTTPIVSYTAYQLLAYVMEKRSQGHSFSNVLKQAVFEPLGMTSSSLLGDKSNNQSIFVIGGLNMSQTGEPGAISLVSSISDLVRAGYAMLDSTLLNKAVTRRWLHGTYSTSNLRNGVGRPWEVYHSGSTAISPVLDALTKSGTIGQYASYFGLVPELEAGFAILAHDGTVADRKLDLNVHADIVSEALGYFLKAAAQETVVRYGGSYGAKDGNGAFGHFNITSNGYGLEVQELRDQNGVDLRKEYANILEIEEADLDFRLYPTNVQDKSRHQFVAVYQDRSAPIDMGTPTCITWQEVGAVSGIANRFWFELDGSGSAARVLLDQGDVVLERSE</sequence>
<dbReference type="PANTHER" id="PTHR22935:SF97">
    <property type="entry name" value="BETA-LACTAMASE-RELATED DOMAIN-CONTAINING PROTEIN"/>
    <property type="match status" value="1"/>
</dbReference>
<feature type="chain" id="PRO_5002118450" evidence="1">
    <location>
        <begin position="22"/>
        <end position="546"/>
    </location>
</feature>
<dbReference type="EMBL" id="CDPU01000081">
    <property type="protein sequence ID" value="CEO57001.1"/>
    <property type="molecule type" value="Genomic_DNA"/>
</dbReference>
<dbReference type="InterPro" id="IPR012338">
    <property type="entry name" value="Beta-lactam/transpept-like"/>
</dbReference>
<feature type="domain" description="Beta-lactamase-related" evidence="2">
    <location>
        <begin position="112"/>
        <end position="388"/>
    </location>
</feature>
<evidence type="ECO:0000313" key="4">
    <source>
        <dbReference type="EMBL" id="CEO57001.1"/>
    </source>
</evidence>
<dbReference type="Gene3D" id="3.40.710.10">
    <property type="entry name" value="DD-peptidase/beta-lactamase superfamily"/>
    <property type="match status" value="1"/>
</dbReference>
<dbReference type="SUPFAM" id="SSF56601">
    <property type="entry name" value="beta-lactamase/transpeptidase-like"/>
    <property type="match status" value="1"/>
</dbReference>
<dbReference type="InterPro" id="IPR051478">
    <property type="entry name" value="Beta-lactamase-like_AB/R"/>
</dbReference>
<keyword evidence="1" id="KW-0732">Signal</keyword>
<evidence type="ECO:0000256" key="1">
    <source>
        <dbReference type="SAM" id="SignalP"/>
    </source>
</evidence>
<organism evidence="4">
    <name type="scientific">Bionectria ochroleuca</name>
    <name type="common">Gliocladium roseum</name>
    <dbReference type="NCBI Taxonomy" id="29856"/>
    <lineage>
        <taxon>Eukaryota</taxon>
        <taxon>Fungi</taxon>
        <taxon>Dikarya</taxon>
        <taxon>Ascomycota</taxon>
        <taxon>Pezizomycotina</taxon>
        <taxon>Sordariomycetes</taxon>
        <taxon>Hypocreomycetidae</taxon>
        <taxon>Hypocreales</taxon>
        <taxon>Bionectriaceae</taxon>
        <taxon>Clonostachys</taxon>
    </lineage>
</organism>
<protein>
    <submittedName>
        <fullName evidence="4">Uncharacterized protein</fullName>
    </submittedName>
</protein>
<proteinExistence type="predicted"/>
<reference evidence="4" key="1">
    <citation type="submission" date="2015-01" db="EMBL/GenBank/DDBJ databases">
        <authorList>
            <person name="Durling Mikael"/>
        </authorList>
    </citation>
    <scope>NUCLEOTIDE SEQUENCE</scope>
</reference>
<dbReference type="AlphaFoldDB" id="A0A0B7KQB4"/>
<dbReference type="Pfam" id="PF00144">
    <property type="entry name" value="Beta-lactamase"/>
    <property type="match status" value="1"/>
</dbReference>
<dbReference type="Pfam" id="PF26335">
    <property type="entry name" value="ARB_00930_C"/>
    <property type="match status" value="1"/>
</dbReference>
<accession>A0A0B7KQB4</accession>
<feature type="signal peptide" evidence="1">
    <location>
        <begin position="1"/>
        <end position="21"/>
    </location>
</feature>
<name>A0A0B7KQB4_BIOOC</name>
<gene>
    <name evidence="4" type="ORF">BN869_000013059_1</name>
</gene>
<dbReference type="InterPro" id="IPR058664">
    <property type="entry name" value="ARB_00930-like_C"/>
</dbReference>
<evidence type="ECO:0000259" key="2">
    <source>
        <dbReference type="Pfam" id="PF00144"/>
    </source>
</evidence>
<dbReference type="InterPro" id="IPR001466">
    <property type="entry name" value="Beta-lactam-related"/>
</dbReference>
<feature type="domain" description="Beta-lactamase-like ARB-00930-like C-terminal" evidence="3">
    <location>
        <begin position="408"/>
        <end position="545"/>
    </location>
</feature>